<dbReference type="EMBL" id="JAHXZJ010000002">
    <property type="protein sequence ID" value="KAH0564685.1"/>
    <property type="molecule type" value="Genomic_DNA"/>
</dbReference>
<reference evidence="1 2" key="1">
    <citation type="journal article" date="2021" name="J. Hered.">
        <title>A chromosome-level genome assembly of the parasitoid wasp, Cotesia glomerata (Hymenoptera: Braconidae).</title>
        <authorList>
            <person name="Pinto B.J."/>
            <person name="Weis J.J."/>
            <person name="Gamble T."/>
            <person name="Ode P.J."/>
            <person name="Paul R."/>
            <person name="Zaspel J.M."/>
        </authorList>
    </citation>
    <scope>NUCLEOTIDE SEQUENCE [LARGE SCALE GENOMIC DNA]</scope>
    <source>
        <strain evidence="1">CgM1</strain>
    </source>
</reference>
<accession>A0AAV7J5S9</accession>
<gene>
    <name evidence="1" type="ORF">KQX54_013436</name>
</gene>
<proteinExistence type="predicted"/>
<dbReference type="AlphaFoldDB" id="A0AAV7J5S9"/>
<protein>
    <submittedName>
        <fullName evidence="1">Uncharacterized protein</fullName>
    </submittedName>
</protein>
<evidence type="ECO:0000313" key="1">
    <source>
        <dbReference type="EMBL" id="KAH0564685.1"/>
    </source>
</evidence>
<comment type="caution">
    <text evidence="1">The sequence shown here is derived from an EMBL/GenBank/DDBJ whole genome shotgun (WGS) entry which is preliminary data.</text>
</comment>
<name>A0AAV7J5S9_COTGL</name>
<sequence>MALLSSFESEASMLRKSMRWRYNVINDGRYLWIVEKKQDNLTILRIGNREIKRETRKPFSILSQHAEGCAATVKQRNNFENKRELIFTVLYTITAEVYKGY</sequence>
<dbReference type="Proteomes" id="UP000826195">
    <property type="component" value="Unassembled WGS sequence"/>
</dbReference>
<keyword evidence="2" id="KW-1185">Reference proteome</keyword>
<evidence type="ECO:0000313" key="2">
    <source>
        <dbReference type="Proteomes" id="UP000826195"/>
    </source>
</evidence>
<organism evidence="1 2">
    <name type="scientific">Cotesia glomerata</name>
    <name type="common">Lepidopteran parasitic wasp</name>
    <name type="synonym">Apanteles glomeratus</name>
    <dbReference type="NCBI Taxonomy" id="32391"/>
    <lineage>
        <taxon>Eukaryota</taxon>
        <taxon>Metazoa</taxon>
        <taxon>Ecdysozoa</taxon>
        <taxon>Arthropoda</taxon>
        <taxon>Hexapoda</taxon>
        <taxon>Insecta</taxon>
        <taxon>Pterygota</taxon>
        <taxon>Neoptera</taxon>
        <taxon>Endopterygota</taxon>
        <taxon>Hymenoptera</taxon>
        <taxon>Apocrita</taxon>
        <taxon>Ichneumonoidea</taxon>
        <taxon>Braconidae</taxon>
        <taxon>Microgastrinae</taxon>
        <taxon>Cotesia</taxon>
    </lineage>
</organism>